<reference evidence="1 2" key="1">
    <citation type="journal article" date="2018" name="Nat. Genet.">
        <title>Extensive intraspecific gene order and gene structural variations between Mo17 and other maize genomes.</title>
        <authorList>
            <person name="Sun S."/>
            <person name="Zhou Y."/>
            <person name="Chen J."/>
            <person name="Shi J."/>
            <person name="Zhao H."/>
            <person name="Zhao H."/>
            <person name="Song W."/>
            <person name="Zhang M."/>
            <person name="Cui Y."/>
            <person name="Dong X."/>
            <person name="Liu H."/>
            <person name="Ma X."/>
            <person name="Jiao Y."/>
            <person name="Wang B."/>
            <person name="Wei X."/>
            <person name="Stein J.C."/>
            <person name="Glaubitz J.C."/>
            <person name="Lu F."/>
            <person name="Yu G."/>
            <person name="Liang C."/>
            <person name="Fengler K."/>
            <person name="Li B."/>
            <person name="Rafalski A."/>
            <person name="Schnable P.S."/>
            <person name="Ware D.H."/>
            <person name="Buckler E.S."/>
            <person name="Lai J."/>
        </authorList>
    </citation>
    <scope>NUCLEOTIDE SEQUENCE [LARGE SCALE GENOMIC DNA]</scope>
    <source>
        <strain evidence="2">cv. Missouri 17</strain>
        <tissue evidence="1">Seedling</tissue>
    </source>
</reference>
<evidence type="ECO:0000313" key="1">
    <source>
        <dbReference type="EMBL" id="PWZ37258.1"/>
    </source>
</evidence>
<dbReference type="EMBL" id="NCVQ01000003">
    <property type="protein sequence ID" value="PWZ37258.1"/>
    <property type="molecule type" value="Genomic_DNA"/>
</dbReference>
<proteinExistence type="predicted"/>
<gene>
    <name evidence="1" type="ORF">Zm00014a_032652</name>
</gene>
<sequence>MEIPRRAERRENPVLAMAISPAAASSASISLHAMSCSICHAASRPYTQPLAQYLCCAIGCWSNQGHVSFSVIATAAPLLLAIAPSLPTMLGHLPSCSDARQGIRRQQLWFYVAGSVLQTAGRVLGKYLMIDIISIRVS</sequence>
<accession>A0A3L6FQT1</accession>
<organism evidence="1 2">
    <name type="scientific">Zea mays</name>
    <name type="common">Maize</name>
    <dbReference type="NCBI Taxonomy" id="4577"/>
    <lineage>
        <taxon>Eukaryota</taxon>
        <taxon>Viridiplantae</taxon>
        <taxon>Streptophyta</taxon>
        <taxon>Embryophyta</taxon>
        <taxon>Tracheophyta</taxon>
        <taxon>Spermatophyta</taxon>
        <taxon>Magnoliopsida</taxon>
        <taxon>Liliopsida</taxon>
        <taxon>Poales</taxon>
        <taxon>Poaceae</taxon>
        <taxon>PACMAD clade</taxon>
        <taxon>Panicoideae</taxon>
        <taxon>Andropogonodae</taxon>
        <taxon>Andropogoneae</taxon>
        <taxon>Tripsacinae</taxon>
        <taxon>Zea</taxon>
    </lineage>
</organism>
<dbReference type="Proteomes" id="UP000251960">
    <property type="component" value="Chromosome 2"/>
</dbReference>
<protein>
    <submittedName>
        <fullName evidence="1">Uncharacterized protein</fullName>
    </submittedName>
</protein>
<name>A0A3L6FQT1_MAIZE</name>
<dbReference type="AlphaFoldDB" id="A0A3L6FQT1"/>
<comment type="caution">
    <text evidence="1">The sequence shown here is derived from an EMBL/GenBank/DDBJ whole genome shotgun (WGS) entry which is preliminary data.</text>
</comment>
<evidence type="ECO:0000313" key="2">
    <source>
        <dbReference type="Proteomes" id="UP000251960"/>
    </source>
</evidence>